<proteinExistence type="predicted"/>
<evidence type="ECO:0000313" key="2">
    <source>
        <dbReference type="Proteomes" id="UP000821865"/>
    </source>
</evidence>
<accession>A0ACB8D9J5</accession>
<gene>
    <name evidence="1" type="ORF">HPB49_025317</name>
</gene>
<protein>
    <submittedName>
        <fullName evidence="1">Uncharacterized protein</fullName>
    </submittedName>
</protein>
<name>A0ACB8D9J5_DERSI</name>
<keyword evidence="2" id="KW-1185">Reference proteome</keyword>
<sequence>MHGVAVWDHAAAANKFNKNSFVHNIGHVLAVSLNHSRALTSWRTFLQTMGRKCFVPRCNTGYKSCQQKFSLFSAPKDKACPKLWRHAIPRKDRILEPSDHICERNFEPRFVWKTWTSEYNGNVLASTAHFCAQNS</sequence>
<dbReference type="EMBL" id="CM023472">
    <property type="protein sequence ID" value="KAH7960959.1"/>
    <property type="molecule type" value="Genomic_DNA"/>
</dbReference>
<reference evidence="1" key="1">
    <citation type="submission" date="2020-05" db="EMBL/GenBank/DDBJ databases">
        <title>Large-scale comparative analyses of tick genomes elucidate their genetic diversity and vector capacities.</title>
        <authorList>
            <person name="Jia N."/>
            <person name="Wang J."/>
            <person name="Shi W."/>
            <person name="Du L."/>
            <person name="Sun Y."/>
            <person name="Zhan W."/>
            <person name="Jiang J."/>
            <person name="Wang Q."/>
            <person name="Zhang B."/>
            <person name="Ji P."/>
            <person name="Sakyi L.B."/>
            <person name="Cui X."/>
            <person name="Yuan T."/>
            <person name="Jiang B."/>
            <person name="Yang W."/>
            <person name="Lam T.T.-Y."/>
            <person name="Chang Q."/>
            <person name="Ding S."/>
            <person name="Wang X."/>
            <person name="Zhu J."/>
            <person name="Ruan X."/>
            <person name="Zhao L."/>
            <person name="Wei J."/>
            <person name="Que T."/>
            <person name="Du C."/>
            <person name="Cheng J."/>
            <person name="Dai P."/>
            <person name="Han X."/>
            <person name="Huang E."/>
            <person name="Gao Y."/>
            <person name="Liu J."/>
            <person name="Shao H."/>
            <person name="Ye R."/>
            <person name="Li L."/>
            <person name="Wei W."/>
            <person name="Wang X."/>
            <person name="Wang C."/>
            <person name="Yang T."/>
            <person name="Huo Q."/>
            <person name="Li W."/>
            <person name="Guo W."/>
            <person name="Chen H."/>
            <person name="Zhou L."/>
            <person name="Ni X."/>
            <person name="Tian J."/>
            <person name="Zhou Y."/>
            <person name="Sheng Y."/>
            <person name="Liu T."/>
            <person name="Pan Y."/>
            <person name="Xia L."/>
            <person name="Li J."/>
            <person name="Zhao F."/>
            <person name="Cao W."/>
        </authorList>
    </citation>
    <scope>NUCLEOTIDE SEQUENCE</scope>
    <source>
        <strain evidence="1">Dsil-2018</strain>
    </source>
</reference>
<comment type="caution">
    <text evidence="1">The sequence shown here is derived from an EMBL/GenBank/DDBJ whole genome shotgun (WGS) entry which is preliminary data.</text>
</comment>
<dbReference type="Proteomes" id="UP000821865">
    <property type="component" value="Chromosome 3"/>
</dbReference>
<organism evidence="1 2">
    <name type="scientific">Dermacentor silvarum</name>
    <name type="common">Tick</name>
    <dbReference type="NCBI Taxonomy" id="543639"/>
    <lineage>
        <taxon>Eukaryota</taxon>
        <taxon>Metazoa</taxon>
        <taxon>Ecdysozoa</taxon>
        <taxon>Arthropoda</taxon>
        <taxon>Chelicerata</taxon>
        <taxon>Arachnida</taxon>
        <taxon>Acari</taxon>
        <taxon>Parasitiformes</taxon>
        <taxon>Ixodida</taxon>
        <taxon>Ixodoidea</taxon>
        <taxon>Ixodidae</taxon>
        <taxon>Rhipicephalinae</taxon>
        <taxon>Dermacentor</taxon>
    </lineage>
</organism>
<evidence type="ECO:0000313" key="1">
    <source>
        <dbReference type="EMBL" id="KAH7960959.1"/>
    </source>
</evidence>